<dbReference type="InterPro" id="IPR036329">
    <property type="entry name" value="Aro-AA_hydroxylase_C_sf"/>
</dbReference>
<dbReference type="Pfam" id="PF00351">
    <property type="entry name" value="Biopterin_H"/>
    <property type="match status" value="2"/>
</dbReference>
<dbReference type="PANTHER" id="PTHR11473">
    <property type="entry name" value="AROMATIC AMINO ACID HYDROXYLASE"/>
    <property type="match status" value="1"/>
</dbReference>
<dbReference type="RefSeq" id="WP_336586184.1">
    <property type="nucleotide sequence ID" value="NZ_JBBAXC010000004.1"/>
</dbReference>
<dbReference type="GO" id="GO:0016491">
    <property type="term" value="F:oxidoreductase activity"/>
    <property type="evidence" value="ECO:0007669"/>
    <property type="project" value="UniProtKB-KW"/>
</dbReference>
<name>A0ABU8HBV7_9BACI</name>
<evidence type="ECO:0000256" key="2">
    <source>
        <dbReference type="ARBA" id="ARBA00009712"/>
    </source>
</evidence>
<dbReference type="Proteomes" id="UP001312865">
    <property type="component" value="Unassembled WGS sequence"/>
</dbReference>
<keyword evidence="5" id="KW-0408">Iron</keyword>
<sequence length="578" mass="64409">METTKKRIPNHLQKYVIDQQYDRYTSIDQAVWRYVMRQNKHFLNNTAHPAYSDGLAASGISIEKIPNVEEMNESLSPFEWGAVNIDGFIPGVIFFDFQAHGLLPIASDIRKLENIQYTPAPDIIHEAAGHAPILCDDKFSEYVKLFGHIGSKAIATKEEHDVFEATRHYSNLLESGTATEAEINLAKKDMEEKQKKVTILSEAEQISRLYWWTVEYGLIGTVNDPKIYGAGLLSSVAEGKNSITDAVEKIPFDLQQVIQTGFDITKPQPQLFVCERFEQLIEAVEQFSETMAWKRGGTESLEKAINSAHTATIEYSSGLQVTGTLSKIIKDTNGEAIYMNTVGETTLNSGNKEINGHGKETHADGFGSPIGLLKDTEKPLEEWTNQELVEAGIVIGVPSELSFESGVVVTGVPTEVIRNAGKIQVISFKDCAVTFNGETLFDPSWGSYDMAVGEKIVSVFAGAADSEAFYDHIEQAVNVEIEQQNPTRLEELYGNVRVLRESTNNLVDLESSLPMIIDELTTEAPIDWLLRIEILELLLKNDILPDKQGELLSQLEQLKSINHETNELIDRGLKIINE</sequence>
<keyword evidence="3" id="KW-0479">Metal-binding</keyword>
<gene>
    <name evidence="8" type="ORF">WAK64_06735</name>
</gene>
<dbReference type="EC" id="1.14.16.-" evidence="8"/>
<proteinExistence type="inferred from homology"/>
<reference evidence="8 9" key="1">
    <citation type="journal article" date="2018" name="J. Microbiol.">
        <title>Bacillus spongiae sp. nov., isolated from sponge of Jeju Island.</title>
        <authorList>
            <person name="Lee G.E."/>
            <person name="Im W.T."/>
            <person name="Park J.S."/>
        </authorList>
    </citation>
    <scope>NUCLEOTIDE SEQUENCE [LARGE SCALE GENOMIC DNA]</scope>
    <source>
        <strain evidence="8 9">135PIL107-10</strain>
    </source>
</reference>
<evidence type="ECO:0000256" key="5">
    <source>
        <dbReference type="ARBA" id="ARBA00023004"/>
    </source>
</evidence>
<evidence type="ECO:0000313" key="8">
    <source>
        <dbReference type="EMBL" id="MEI5906752.1"/>
    </source>
</evidence>
<evidence type="ECO:0000313" key="9">
    <source>
        <dbReference type="Proteomes" id="UP001312865"/>
    </source>
</evidence>
<accession>A0ABU8HBV7</accession>
<evidence type="ECO:0000256" key="3">
    <source>
        <dbReference type="ARBA" id="ARBA00022723"/>
    </source>
</evidence>
<dbReference type="PANTHER" id="PTHR11473:SF24">
    <property type="entry name" value="PHENYLALANINE-4-HYDROXYLASE"/>
    <property type="match status" value="1"/>
</dbReference>
<keyword evidence="9" id="KW-1185">Reference proteome</keyword>
<dbReference type="InterPro" id="IPR001273">
    <property type="entry name" value="ArAA_hydroxylase"/>
</dbReference>
<dbReference type="Gene3D" id="1.10.800.10">
    <property type="entry name" value="Aromatic amino acid hydroxylase"/>
    <property type="match status" value="1"/>
</dbReference>
<protein>
    <submittedName>
        <fullName evidence="8">Aromatic amino acid hydroxylase</fullName>
        <ecNumber evidence="8">1.14.16.-</ecNumber>
    </submittedName>
</protein>
<comment type="similarity">
    <text evidence="2">Belongs to the biopterin-dependent aromatic amino acid hydroxylase family.</text>
</comment>
<evidence type="ECO:0000256" key="1">
    <source>
        <dbReference type="ARBA" id="ARBA00001954"/>
    </source>
</evidence>
<dbReference type="SUPFAM" id="SSF56534">
    <property type="entry name" value="Aromatic aminoacid monoxygenases, catalytic and oligomerization domains"/>
    <property type="match status" value="1"/>
</dbReference>
<comment type="caution">
    <text evidence="8">The sequence shown here is derived from an EMBL/GenBank/DDBJ whole genome shotgun (WGS) entry which is preliminary data.</text>
</comment>
<dbReference type="InterPro" id="IPR036951">
    <property type="entry name" value="ArAA_hydroxylase_sf"/>
</dbReference>
<dbReference type="InterPro" id="IPR019774">
    <property type="entry name" value="Aromatic-AA_hydroxylase_C"/>
</dbReference>
<dbReference type="EMBL" id="JBBAXC010000004">
    <property type="protein sequence ID" value="MEI5906752.1"/>
    <property type="molecule type" value="Genomic_DNA"/>
</dbReference>
<keyword evidence="6" id="KW-0503">Monooxygenase</keyword>
<dbReference type="PROSITE" id="PS51410">
    <property type="entry name" value="BH4_AAA_HYDROXYL_2"/>
    <property type="match status" value="1"/>
</dbReference>
<keyword evidence="4 8" id="KW-0560">Oxidoreductase</keyword>
<evidence type="ECO:0000256" key="6">
    <source>
        <dbReference type="ARBA" id="ARBA00023033"/>
    </source>
</evidence>
<organism evidence="8 9">
    <name type="scientific">Bacillus spongiae</name>
    <dbReference type="NCBI Taxonomy" id="2683610"/>
    <lineage>
        <taxon>Bacteria</taxon>
        <taxon>Bacillati</taxon>
        <taxon>Bacillota</taxon>
        <taxon>Bacilli</taxon>
        <taxon>Bacillales</taxon>
        <taxon>Bacillaceae</taxon>
        <taxon>Bacillus</taxon>
    </lineage>
</organism>
<evidence type="ECO:0000259" key="7">
    <source>
        <dbReference type="PROSITE" id="PS51410"/>
    </source>
</evidence>
<comment type="cofactor">
    <cofactor evidence="1">
        <name>Fe(2+)</name>
        <dbReference type="ChEBI" id="CHEBI:29033"/>
    </cofactor>
</comment>
<evidence type="ECO:0000256" key="4">
    <source>
        <dbReference type="ARBA" id="ARBA00023002"/>
    </source>
</evidence>
<feature type="domain" description="Biopterin-dependent aromatic amino acid hydroxylase family profile" evidence="7">
    <location>
        <begin position="1"/>
        <end position="337"/>
    </location>
</feature>
<dbReference type="NCBIfam" id="NF010657">
    <property type="entry name" value="PRK14056.1"/>
    <property type="match status" value="1"/>
</dbReference>